<dbReference type="SUPFAM" id="SSF53335">
    <property type="entry name" value="S-adenosyl-L-methionine-dependent methyltransferases"/>
    <property type="match status" value="1"/>
</dbReference>
<sequence>MTLTQIAIEIGSTSPSLNINCLARIMRFLVHKQVFDEMSQSNNGESLYSLNQSSKWLLQDAEQSLVPLVFMRNHPFITSPFQCLSQCVKEGGTAFQKTHGREMFEFASVNPEFNLLFNQGMACTAKITTKAMISEYGGSFDSIGSLVDVGGGTGAAVAEIVKVYPHIEGKNFDLPHVVATAPVYSGVTHVGGDMFKAIPQADAIFMKWIMHDWSDEDCIKILKNCREAIPEKTGKIIIVEVVLQPGGDGPFDKVGLMLDLAMLTHFSGGKERTEVEWKKILEEGGFSSYKIIKIPALQSIIEAYPL</sequence>
<dbReference type="PIRSF" id="PIRSF005739">
    <property type="entry name" value="O-mtase"/>
    <property type="match status" value="1"/>
</dbReference>
<evidence type="ECO:0000259" key="6">
    <source>
        <dbReference type="Pfam" id="PF00891"/>
    </source>
</evidence>
<dbReference type="EMBL" id="CAUOFW020003036">
    <property type="protein sequence ID" value="CAK9157638.1"/>
    <property type="molecule type" value="Genomic_DNA"/>
</dbReference>
<dbReference type="InterPro" id="IPR016461">
    <property type="entry name" value="COMT-like"/>
</dbReference>
<dbReference type="InterPro" id="IPR012967">
    <property type="entry name" value="COMT_dimerisation"/>
</dbReference>
<comment type="caution">
    <text evidence="8">The sequence shown here is derived from an EMBL/GenBank/DDBJ whole genome shotgun (WGS) entry which is preliminary data.</text>
</comment>
<dbReference type="Gene3D" id="3.40.50.150">
    <property type="entry name" value="Vaccinia Virus protein VP39"/>
    <property type="match status" value="1"/>
</dbReference>
<proteinExistence type="inferred from homology"/>
<dbReference type="InterPro" id="IPR036388">
    <property type="entry name" value="WH-like_DNA-bd_sf"/>
</dbReference>
<feature type="active site" description="Proton acceptor" evidence="5">
    <location>
        <position position="211"/>
    </location>
</feature>
<dbReference type="PROSITE" id="PS51683">
    <property type="entry name" value="SAM_OMT_II"/>
    <property type="match status" value="1"/>
</dbReference>
<dbReference type="InterPro" id="IPR001077">
    <property type="entry name" value="COMT_C"/>
</dbReference>
<dbReference type="Pfam" id="PF08100">
    <property type="entry name" value="Dimerisation"/>
    <property type="match status" value="1"/>
</dbReference>
<dbReference type="GO" id="GO:0008171">
    <property type="term" value="F:O-methyltransferase activity"/>
    <property type="evidence" value="ECO:0007669"/>
    <property type="project" value="UniProtKB-ARBA"/>
</dbReference>
<keyword evidence="3" id="KW-0949">S-adenosyl-L-methionine</keyword>
<dbReference type="CDD" id="cd02440">
    <property type="entry name" value="AdoMet_MTases"/>
    <property type="match status" value="1"/>
</dbReference>
<keyword evidence="2" id="KW-0808">Transferase</keyword>
<evidence type="ECO:0000256" key="2">
    <source>
        <dbReference type="ARBA" id="ARBA00022679"/>
    </source>
</evidence>
<dbReference type="InterPro" id="IPR029063">
    <property type="entry name" value="SAM-dependent_MTases_sf"/>
</dbReference>
<accession>A0ABC8SKD0</accession>
<organism evidence="8 9">
    <name type="scientific">Ilex paraguariensis</name>
    <name type="common">yerba mate</name>
    <dbReference type="NCBI Taxonomy" id="185542"/>
    <lineage>
        <taxon>Eukaryota</taxon>
        <taxon>Viridiplantae</taxon>
        <taxon>Streptophyta</taxon>
        <taxon>Embryophyta</taxon>
        <taxon>Tracheophyta</taxon>
        <taxon>Spermatophyta</taxon>
        <taxon>Magnoliopsida</taxon>
        <taxon>eudicotyledons</taxon>
        <taxon>Gunneridae</taxon>
        <taxon>Pentapetalae</taxon>
        <taxon>asterids</taxon>
        <taxon>campanulids</taxon>
        <taxon>Aquifoliales</taxon>
        <taxon>Aquifoliaceae</taxon>
        <taxon>Ilex</taxon>
    </lineage>
</organism>
<name>A0ABC8SKD0_9AQUA</name>
<reference evidence="8 9" key="1">
    <citation type="submission" date="2024-02" db="EMBL/GenBank/DDBJ databases">
        <authorList>
            <person name="Vignale AGUSTIN F."/>
            <person name="Sosa J E."/>
            <person name="Modenutti C."/>
        </authorList>
    </citation>
    <scope>NUCLEOTIDE SEQUENCE [LARGE SCALE GENOMIC DNA]</scope>
</reference>
<keyword evidence="9" id="KW-1185">Reference proteome</keyword>
<dbReference type="PANTHER" id="PTHR11746">
    <property type="entry name" value="O-METHYLTRANSFERASE"/>
    <property type="match status" value="1"/>
</dbReference>
<dbReference type="FunFam" id="3.40.50.150:FF:000294">
    <property type="entry name" value="O-methyltransferase family protein"/>
    <property type="match status" value="1"/>
</dbReference>
<gene>
    <name evidence="8" type="ORF">ILEXP_LOCUS26196</name>
</gene>
<keyword evidence="1" id="KW-0489">Methyltransferase</keyword>
<dbReference type="InterPro" id="IPR036390">
    <property type="entry name" value="WH_DNA-bd_sf"/>
</dbReference>
<feature type="domain" description="O-methyltransferase C-terminal" evidence="6">
    <location>
        <begin position="81"/>
        <end position="287"/>
    </location>
</feature>
<dbReference type="Gene3D" id="1.10.10.10">
    <property type="entry name" value="Winged helix-like DNA-binding domain superfamily/Winged helix DNA-binding domain"/>
    <property type="match status" value="1"/>
</dbReference>
<dbReference type="Pfam" id="PF00891">
    <property type="entry name" value="Methyltransf_2"/>
    <property type="match status" value="1"/>
</dbReference>
<feature type="domain" description="O-methyltransferase dimerisation" evidence="7">
    <location>
        <begin position="1"/>
        <end position="60"/>
    </location>
</feature>
<evidence type="ECO:0000313" key="9">
    <source>
        <dbReference type="Proteomes" id="UP001642360"/>
    </source>
</evidence>
<comment type="similarity">
    <text evidence="4">Belongs to the class I-like SAM-binding methyltransferase superfamily. Cation-independent O-methyltransferase family. COMT subfamily.</text>
</comment>
<dbReference type="AlphaFoldDB" id="A0ABC8SKD0"/>
<evidence type="ECO:0000259" key="7">
    <source>
        <dbReference type="Pfam" id="PF08100"/>
    </source>
</evidence>
<evidence type="ECO:0000256" key="5">
    <source>
        <dbReference type="PIRSR" id="PIRSR005739-1"/>
    </source>
</evidence>
<evidence type="ECO:0000256" key="3">
    <source>
        <dbReference type="ARBA" id="ARBA00022691"/>
    </source>
</evidence>
<dbReference type="Proteomes" id="UP001642360">
    <property type="component" value="Unassembled WGS sequence"/>
</dbReference>
<evidence type="ECO:0000313" key="8">
    <source>
        <dbReference type="EMBL" id="CAK9157638.1"/>
    </source>
</evidence>
<dbReference type="GO" id="GO:0032259">
    <property type="term" value="P:methylation"/>
    <property type="evidence" value="ECO:0007669"/>
    <property type="project" value="UniProtKB-KW"/>
</dbReference>
<protein>
    <submittedName>
        <fullName evidence="8">Uncharacterized protein</fullName>
    </submittedName>
</protein>
<evidence type="ECO:0000256" key="1">
    <source>
        <dbReference type="ARBA" id="ARBA00022603"/>
    </source>
</evidence>
<dbReference type="SUPFAM" id="SSF46785">
    <property type="entry name" value="Winged helix' DNA-binding domain"/>
    <property type="match status" value="1"/>
</dbReference>
<evidence type="ECO:0000256" key="4">
    <source>
        <dbReference type="ARBA" id="ARBA00034481"/>
    </source>
</evidence>